<dbReference type="Gene3D" id="3.90.640.20">
    <property type="entry name" value="Heat-shock cognate protein, ATPase"/>
    <property type="match status" value="1"/>
</dbReference>
<dbReference type="Gene3D" id="3.30.565.40">
    <property type="entry name" value="Fervidobacterium nodosum Rt17-B1 like"/>
    <property type="match status" value="1"/>
</dbReference>
<accession>A0AAU8IFD4</accession>
<dbReference type="AlphaFoldDB" id="A0AAU8IFD4"/>
<dbReference type="Pfam" id="PF11738">
    <property type="entry name" value="DUF3298"/>
    <property type="match status" value="1"/>
</dbReference>
<dbReference type="InterPro" id="IPR037126">
    <property type="entry name" value="PdaC/RsiV-like_sf"/>
</dbReference>
<dbReference type="InterPro" id="IPR021729">
    <property type="entry name" value="DUF3298"/>
</dbReference>
<evidence type="ECO:0000256" key="1">
    <source>
        <dbReference type="SAM" id="SignalP"/>
    </source>
</evidence>
<feature type="domain" description="Deacetylase PdaC" evidence="3">
    <location>
        <begin position="48"/>
        <end position="133"/>
    </location>
</feature>
<dbReference type="EMBL" id="CP159510">
    <property type="protein sequence ID" value="XCJ17215.1"/>
    <property type="molecule type" value="Genomic_DNA"/>
</dbReference>
<dbReference type="InterPro" id="IPR025303">
    <property type="entry name" value="PdaC"/>
</dbReference>
<evidence type="ECO:0000259" key="2">
    <source>
        <dbReference type="Pfam" id="PF11738"/>
    </source>
</evidence>
<proteinExistence type="predicted"/>
<sequence length="231" mass="26481">MKRVTGKSMMALVMVLVLMGWWPPAGQAVAADQPSPVKISIQKLSNGIFYPVVRSGIDQESIRKNINKAFLEHADAIWRKDQAYRKQYEKDKLTGIPGPYYASTRPYVRFNDGRLLSVSFVDEAYTGGAHGMHYEKTYNFKTDTGEQLQLGDVVTNQTQLDQVNDYVKNQMIELKKAGRYDFFIDSFKGIDQKEGQFYFDRDGITLVFQEYEVAPYSNGIIHIHVPREVFK</sequence>
<feature type="domain" description="DUF3298" evidence="2">
    <location>
        <begin position="155"/>
        <end position="228"/>
    </location>
</feature>
<evidence type="ECO:0000259" key="3">
    <source>
        <dbReference type="Pfam" id="PF13739"/>
    </source>
</evidence>
<feature type="signal peptide" evidence="1">
    <location>
        <begin position="1"/>
        <end position="30"/>
    </location>
</feature>
<evidence type="ECO:0000313" key="4">
    <source>
        <dbReference type="EMBL" id="XCJ17215.1"/>
    </source>
</evidence>
<keyword evidence="1" id="KW-0732">Signal</keyword>
<dbReference type="Pfam" id="PF13739">
    <property type="entry name" value="PdaC"/>
    <property type="match status" value="1"/>
</dbReference>
<gene>
    <name evidence="4" type="ORF">ABNN70_01310</name>
</gene>
<organism evidence="4">
    <name type="scientific">Sporolactobacillus sp. Y61</name>
    <dbReference type="NCBI Taxonomy" id="3160863"/>
    <lineage>
        <taxon>Bacteria</taxon>
        <taxon>Bacillati</taxon>
        <taxon>Bacillota</taxon>
        <taxon>Bacilli</taxon>
        <taxon>Bacillales</taxon>
        <taxon>Sporolactobacillaceae</taxon>
        <taxon>Sporolactobacillus</taxon>
    </lineage>
</organism>
<dbReference type="RefSeq" id="WP_353948505.1">
    <property type="nucleotide sequence ID" value="NZ_CP159510.1"/>
</dbReference>
<name>A0AAU8IFD4_9BACL</name>
<feature type="chain" id="PRO_5043908080" evidence="1">
    <location>
        <begin position="31"/>
        <end position="231"/>
    </location>
</feature>
<protein>
    <submittedName>
        <fullName evidence="4">DUF3298 and DUF4163 domain-containing protein</fullName>
    </submittedName>
</protein>
<reference evidence="4" key="1">
    <citation type="submission" date="2024-06" db="EMBL/GenBank/DDBJ databases">
        <authorList>
            <person name="Fan A."/>
            <person name="Zhang F.Y."/>
            <person name="Zhang L."/>
        </authorList>
    </citation>
    <scope>NUCLEOTIDE SEQUENCE</scope>
    <source>
        <strain evidence="4">Y61</strain>
    </source>
</reference>